<dbReference type="OrthoDB" id="10595217at2759"/>
<keyword evidence="2" id="KW-1185">Reference proteome</keyword>
<dbReference type="VEuPathDB" id="FungiDB:JI435_305030"/>
<sequence>MSAPAWVRVRCAPKNVGLRYPNISTVPSTAKLASDTFFLHFLVPCCQPITICIFYACHCIPPRFHYHPFQVREQ</sequence>
<evidence type="ECO:0000313" key="1">
    <source>
        <dbReference type="EMBL" id="QRD00296.1"/>
    </source>
</evidence>
<accession>A0A7U2FC71</accession>
<protein>
    <submittedName>
        <fullName evidence="1">Uncharacterized protein</fullName>
    </submittedName>
</protein>
<dbReference type="Proteomes" id="UP000663193">
    <property type="component" value="Chromosome 10"/>
</dbReference>
<proteinExistence type="predicted"/>
<evidence type="ECO:0000313" key="2">
    <source>
        <dbReference type="Proteomes" id="UP000663193"/>
    </source>
</evidence>
<organism evidence="1 2">
    <name type="scientific">Phaeosphaeria nodorum (strain SN15 / ATCC MYA-4574 / FGSC 10173)</name>
    <name type="common">Glume blotch fungus</name>
    <name type="synonym">Parastagonospora nodorum</name>
    <dbReference type="NCBI Taxonomy" id="321614"/>
    <lineage>
        <taxon>Eukaryota</taxon>
        <taxon>Fungi</taxon>
        <taxon>Dikarya</taxon>
        <taxon>Ascomycota</taxon>
        <taxon>Pezizomycotina</taxon>
        <taxon>Dothideomycetes</taxon>
        <taxon>Pleosporomycetidae</taxon>
        <taxon>Pleosporales</taxon>
        <taxon>Pleosporineae</taxon>
        <taxon>Phaeosphaeriaceae</taxon>
        <taxon>Parastagonospora</taxon>
    </lineage>
</organism>
<name>A0A7U2FC71_PHANO</name>
<dbReference type="AlphaFoldDB" id="A0A7U2FC71"/>
<reference evidence="2" key="1">
    <citation type="journal article" date="2021" name="BMC Genomics">
        <title>Chromosome-level genome assembly and manually-curated proteome of model necrotroph Parastagonospora nodorum Sn15 reveals a genome-wide trove of candidate effector homologs, and redundancy of virulence-related functions within an accessory chromosome.</title>
        <authorList>
            <person name="Bertazzoni S."/>
            <person name="Jones D.A.B."/>
            <person name="Phan H.T."/>
            <person name="Tan K.-C."/>
            <person name="Hane J.K."/>
        </authorList>
    </citation>
    <scope>NUCLEOTIDE SEQUENCE [LARGE SCALE GENOMIC DNA]</scope>
    <source>
        <strain evidence="2">SN15 / ATCC MYA-4574 / FGSC 10173)</strain>
    </source>
</reference>
<gene>
    <name evidence="1" type="ORF">JI435_305030</name>
</gene>
<dbReference type="EMBL" id="CP069032">
    <property type="protein sequence ID" value="QRD00296.1"/>
    <property type="molecule type" value="Genomic_DNA"/>
</dbReference>